<keyword evidence="2" id="KW-1185">Reference proteome</keyword>
<reference evidence="1" key="2">
    <citation type="submission" date="2021-01" db="EMBL/GenBank/DDBJ databases">
        <authorList>
            <person name="Schikora-Tamarit M.A."/>
        </authorList>
    </citation>
    <scope>NUCLEOTIDE SEQUENCE</scope>
    <source>
        <strain evidence="1">CBS6341</strain>
    </source>
</reference>
<evidence type="ECO:0000313" key="1">
    <source>
        <dbReference type="EMBL" id="KAH3664442.1"/>
    </source>
</evidence>
<gene>
    <name evidence="1" type="ORF">WICMUC_005827</name>
</gene>
<name>A0A9P8P3C9_9ASCO</name>
<reference evidence="1" key="1">
    <citation type="journal article" date="2021" name="Open Biol.">
        <title>Shared evolutionary footprints suggest mitochondrial oxidative damage underlies multiple complex I losses in fungi.</title>
        <authorList>
            <person name="Schikora-Tamarit M.A."/>
            <person name="Marcet-Houben M."/>
            <person name="Nosek J."/>
            <person name="Gabaldon T."/>
        </authorList>
    </citation>
    <scope>NUCLEOTIDE SEQUENCE</scope>
    <source>
        <strain evidence="1">CBS6341</strain>
    </source>
</reference>
<proteinExistence type="predicted"/>
<evidence type="ECO:0000313" key="2">
    <source>
        <dbReference type="Proteomes" id="UP000769528"/>
    </source>
</evidence>
<sequence length="122" mass="13447">MLLGTLIFLNDSKSMSSEMEDGFFETGFESGFFERETIYSQFEASYLSCLYFVVSSVEIPAKEAIVKSGFSFELFLALYGLIGTLYEAVKSISSSSSCSDVDGSVDPYLFILKTSFSVFPSS</sequence>
<protein>
    <submittedName>
        <fullName evidence="1">Uncharacterized protein</fullName>
    </submittedName>
</protein>
<accession>A0A9P8P3C9</accession>
<dbReference type="EMBL" id="JAEUBF010001473">
    <property type="protein sequence ID" value="KAH3664442.1"/>
    <property type="molecule type" value="Genomic_DNA"/>
</dbReference>
<dbReference type="Proteomes" id="UP000769528">
    <property type="component" value="Unassembled WGS sequence"/>
</dbReference>
<dbReference type="AlphaFoldDB" id="A0A9P8P3C9"/>
<comment type="caution">
    <text evidence="1">The sequence shown here is derived from an EMBL/GenBank/DDBJ whole genome shotgun (WGS) entry which is preliminary data.</text>
</comment>
<organism evidence="1 2">
    <name type="scientific">Wickerhamomyces mucosus</name>
    <dbReference type="NCBI Taxonomy" id="1378264"/>
    <lineage>
        <taxon>Eukaryota</taxon>
        <taxon>Fungi</taxon>
        <taxon>Dikarya</taxon>
        <taxon>Ascomycota</taxon>
        <taxon>Saccharomycotina</taxon>
        <taxon>Saccharomycetes</taxon>
        <taxon>Phaffomycetales</taxon>
        <taxon>Wickerhamomycetaceae</taxon>
        <taxon>Wickerhamomyces</taxon>
    </lineage>
</organism>